<proteinExistence type="predicted"/>
<feature type="compositionally biased region" description="Pro residues" evidence="1">
    <location>
        <begin position="201"/>
        <end position="210"/>
    </location>
</feature>
<dbReference type="Proteomes" id="UP000249915">
    <property type="component" value="Unassembled WGS sequence"/>
</dbReference>
<comment type="caution">
    <text evidence="3">The sequence shown here is derived from an EMBL/GenBank/DDBJ whole genome shotgun (WGS) entry which is preliminary data.</text>
</comment>
<sequence length="245" mass="24014">MSRRRLAACGVSAASVALTAGLLFAPAASADEPQNSAFALAASGLISIDPTPAVDDSNGASEDSVVEVADPKGLLKANVLNARAGDGYAKSSVADLRLDLSPLGDLGLSKPLLTATAIEARCDDGEVSSSLAAANLGGTPLDVAAPPNTGVDVPGVASVVLNKQTENPDGSTTVTAISIKVNKLQTIDIASATCAEGSTPTQPPGEPTTPPDNGDDGDGGSGGQANPDGSAPVPTPVEGHLDVTG</sequence>
<evidence type="ECO:0000313" key="4">
    <source>
        <dbReference type="Proteomes" id="UP000249915"/>
    </source>
</evidence>
<accession>A0A2V4BAX8</accession>
<protein>
    <recommendedName>
        <fullName evidence="5">Secreted protein</fullName>
    </recommendedName>
</protein>
<organism evidence="3 4">
    <name type="scientific">Prauserella muralis</name>
    <dbReference type="NCBI Taxonomy" id="588067"/>
    <lineage>
        <taxon>Bacteria</taxon>
        <taxon>Bacillati</taxon>
        <taxon>Actinomycetota</taxon>
        <taxon>Actinomycetes</taxon>
        <taxon>Pseudonocardiales</taxon>
        <taxon>Pseudonocardiaceae</taxon>
        <taxon>Prauserella</taxon>
    </lineage>
</organism>
<evidence type="ECO:0008006" key="5">
    <source>
        <dbReference type="Google" id="ProtNLM"/>
    </source>
</evidence>
<feature type="region of interest" description="Disordered" evidence="1">
    <location>
        <begin position="195"/>
        <end position="245"/>
    </location>
</feature>
<evidence type="ECO:0000313" key="3">
    <source>
        <dbReference type="EMBL" id="PXY31209.1"/>
    </source>
</evidence>
<evidence type="ECO:0000256" key="2">
    <source>
        <dbReference type="SAM" id="SignalP"/>
    </source>
</evidence>
<keyword evidence="2" id="KW-0732">Signal</keyword>
<dbReference type="AlphaFoldDB" id="A0A2V4BAX8"/>
<feature type="signal peptide" evidence="2">
    <location>
        <begin position="1"/>
        <end position="30"/>
    </location>
</feature>
<name>A0A2V4BAX8_9PSEU</name>
<reference evidence="3 4" key="1">
    <citation type="submission" date="2016-07" db="EMBL/GenBank/DDBJ databases">
        <title>Draft genome sequence of Prauserella muralis DSM 45305, isolated from a mould-covered wall in an indoor environment.</title>
        <authorList>
            <person name="Ruckert C."/>
            <person name="Albersmeier A."/>
            <person name="Jiang C.-L."/>
            <person name="Jiang Y."/>
            <person name="Kalinowski J."/>
            <person name="Schneider O."/>
            <person name="Winkler A."/>
            <person name="Zotchev S.B."/>
        </authorList>
    </citation>
    <scope>NUCLEOTIDE SEQUENCE [LARGE SCALE GENOMIC DNA]</scope>
    <source>
        <strain evidence="3 4">DSM 45305</strain>
    </source>
</reference>
<evidence type="ECO:0000256" key="1">
    <source>
        <dbReference type="SAM" id="MobiDB-lite"/>
    </source>
</evidence>
<keyword evidence="4" id="KW-1185">Reference proteome</keyword>
<dbReference type="InterPro" id="IPR006311">
    <property type="entry name" value="TAT_signal"/>
</dbReference>
<dbReference type="OrthoDB" id="3626138at2"/>
<dbReference type="RefSeq" id="WP_112279238.1">
    <property type="nucleotide sequence ID" value="NZ_MASW01000001.1"/>
</dbReference>
<dbReference type="EMBL" id="MASW01000001">
    <property type="protein sequence ID" value="PXY31209.1"/>
    <property type="molecule type" value="Genomic_DNA"/>
</dbReference>
<dbReference type="NCBIfam" id="NF040603">
    <property type="entry name" value="choice_anch_P"/>
    <property type="match status" value="1"/>
</dbReference>
<dbReference type="PROSITE" id="PS51318">
    <property type="entry name" value="TAT"/>
    <property type="match status" value="1"/>
</dbReference>
<gene>
    <name evidence="3" type="ORF">BAY60_02025</name>
</gene>
<feature type="chain" id="PRO_5015960668" description="Secreted protein" evidence="2">
    <location>
        <begin position="31"/>
        <end position="245"/>
    </location>
</feature>